<protein>
    <submittedName>
        <fullName evidence="2">Uncharacterized protein</fullName>
    </submittedName>
</protein>
<organism evidence="2 3">
    <name type="scientific">Trifolium medium</name>
    <dbReference type="NCBI Taxonomy" id="97028"/>
    <lineage>
        <taxon>Eukaryota</taxon>
        <taxon>Viridiplantae</taxon>
        <taxon>Streptophyta</taxon>
        <taxon>Embryophyta</taxon>
        <taxon>Tracheophyta</taxon>
        <taxon>Spermatophyta</taxon>
        <taxon>Magnoliopsida</taxon>
        <taxon>eudicotyledons</taxon>
        <taxon>Gunneridae</taxon>
        <taxon>Pentapetalae</taxon>
        <taxon>rosids</taxon>
        <taxon>fabids</taxon>
        <taxon>Fabales</taxon>
        <taxon>Fabaceae</taxon>
        <taxon>Papilionoideae</taxon>
        <taxon>50 kb inversion clade</taxon>
        <taxon>NPAAA clade</taxon>
        <taxon>Hologalegina</taxon>
        <taxon>IRL clade</taxon>
        <taxon>Trifolieae</taxon>
        <taxon>Trifolium</taxon>
    </lineage>
</organism>
<dbReference type="AlphaFoldDB" id="A0A392TLW1"/>
<evidence type="ECO:0000313" key="3">
    <source>
        <dbReference type="Proteomes" id="UP000265520"/>
    </source>
</evidence>
<dbReference type="EMBL" id="LXQA010590328">
    <property type="protein sequence ID" value="MCI60915.1"/>
    <property type="molecule type" value="Genomic_DNA"/>
</dbReference>
<name>A0A392TLW1_9FABA</name>
<evidence type="ECO:0000256" key="1">
    <source>
        <dbReference type="SAM" id="MobiDB-lite"/>
    </source>
</evidence>
<comment type="caution">
    <text evidence="2">The sequence shown here is derived from an EMBL/GenBank/DDBJ whole genome shotgun (WGS) entry which is preliminary data.</text>
</comment>
<accession>A0A392TLW1</accession>
<proteinExistence type="predicted"/>
<feature type="region of interest" description="Disordered" evidence="1">
    <location>
        <begin position="1"/>
        <end position="21"/>
    </location>
</feature>
<evidence type="ECO:0000313" key="2">
    <source>
        <dbReference type="EMBL" id="MCI60915.1"/>
    </source>
</evidence>
<reference evidence="2 3" key="1">
    <citation type="journal article" date="2018" name="Front. Plant Sci.">
        <title>Red Clover (Trifolium pratense) and Zigzag Clover (T. medium) - A Picture of Genomic Similarities and Differences.</title>
        <authorList>
            <person name="Dluhosova J."/>
            <person name="Istvanek J."/>
            <person name="Nedelnik J."/>
            <person name="Repkova J."/>
        </authorList>
    </citation>
    <scope>NUCLEOTIDE SEQUENCE [LARGE SCALE GENOMIC DNA]</scope>
    <source>
        <strain evidence="3">cv. 10/8</strain>
        <tissue evidence="2">Leaf</tissue>
    </source>
</reference>
<keyword evidence="3" id="KW-1185">Reference proteome</keyword>
<feature type="non-terminal residue" evidence="2">
    <location>
        <position position="21"/>
    </location>
</feature>
<dbReference type="Proteomes" id="UP000265520">
    <property type="component" value="Unassembled WGS sequence"/>
</dbReference>
<sequence>MRDAHLPETTPTACSQHGAMR</sequence>